<keyword evidence="4" id="KW-1185">Reference proteome</keyword>
<evidence type="ECO:0000313" key="4">
    <source>
        <dbReference type="Proteomes" id="UP000318138"/>
    </source>
</evidence>
<dbReference type="Proteomes" id="UP000318138">
    <property type="component" value="Chromosome"/>
</dbReference>
<evidence type="ECO:0000313" key="3">
    <source>
        <dbReference type="EMBL" id="QKS71890.1"/>
    </source>
</evidence>
<evidence type="ECO:0000256" key="2">
    <source>
        <dbReference type="SAM" id="Phobius"/>
    </source>
</evidence>
<protein>
    <submittedName>
        <fullName evidence="3">Uncharacterized protein</fullName>
    </submittedName>
</protein>
<accession>A0A859FGE6</accession>
<feature type="transmembrane region" description="Helical" evidence="2">
    <location>
        <begin position="9"/>
        <end position="35"/>
    </location>
</feature>
<proteinExistence type="predicted"/>
<name>A0A859FGE6_9BACI</name>
<organism evidence="3 4">
    <name type="scientific">Paenalkalicoccus suaedae</name>
    <dbReference type="NCBI Taxonomy" id="2592382"/>
    <lineage>
        <taxon>Bacteria</taxon>
        <taxon>Bacillati</taxon>
        <taxon>Bacillota</taxon>
        <taxon>Bacilli</taxon>
        <taxon>Bacillales</taxon>
        <taxon>Bacillaceae</taxon>
        <taxon>Paenalkalicoccus</taxon>
    </lineage>
</organism>
<dbReference type="KEGG" id="psua:FLK61_35065"/>
<keyword evidence="2" id="KW-0472">Membrane</keyword>
<feature type="transmembrane region" description="Helical" evidence="2">
    <location>
        <begin position="55"/>
        <end position="80"/>
    </location>
</feature>
<gene>
    <name evidence="3" type="ORF">FLK61_35065</name>
</gene>
<evidence type="ECO:0000256" key="1">
    <source>
        <dbReference type="SAM" id="MobiDB-lite"/>
    </source>
</evidence>
<keyword evidence="2" id="KW-1133">Transmembrane helix</keyword>
<keyword evidence="2" id="KW-0812">Transmembrane</keyword>
<dbReference type="EMBL" id="CP041372">
    <property type="protein sequence ID" value="QKS71890.1"/>
    <property type="molecule type" value="Genomic_DNA"/>
</dbReference>
<dbReference type="RefSeq" id="WP_176009873.1">
    <property type="nucleotide sequence ID" value="NZ_CP041372.2"/>
</dbReference>
<feature type="compositionally biased region" description="Basic and acidic residues" evidence="1">
    <location>
        <begin position="91"/>
        <end position="106"/>
    </location>
</feature>
<feature type="region of interest" description="Disordered" evidence="1">
    <location>
        <begin position="91"/>
        <end position="117"/>
    </location>
</feature>
<reference evidence="4" key="1">
    <citation type="submission" date="2019-07" db="EMBL/GenBank/DDBJ databases">
        <title>Bacillus alkalisoli sp. nov. isolated from saline soil.</title>
        <authorList>
            <person name="Sun J.-Q."/>
            <person name="Xu L."/>
        </authorList>
    </citation>
    <scope>NUCLEOTIDE SEQUENCE [LARGE SCALE GENOMIC DNA]</scope>
    <source>
        <strain evidence="4">M4U3P1</strain>
    </source>
</reference>
<dbReference type="AlphaFoldDB" id="A0A859FGE6"/>
<sequence length="117" mass="12658">MNVDGIRSFAFGLGVIIMIVGVLGAIGIGFFLYTVPPYSVGDMTIDEGVLHPLRWWIAGASLLSSLVFGAILMGIAAIIATLQGDTEVKEDPYQKPDYSQLKHNDIDYNPALDDSVR</sequence>